<dbReference type="Proteomes" id="UP000095287">
    <property type="component" value="Unplaced"/>
</dbReference>
<dbReference type="GO" id="GO:0007606">
    <property type="term" value="P:sensory perception of chemical stimulus"/>
    <property type="evidence" value="ECO:0007669"/>
    <property type="project" value="UniProtKB-UniRule"/>
</dbReference>
<dbReference type="SUPFAM" id="SSF81321">
    <property type="entry name" value="Family A G protein-coupled receptor-like"/>
    <property type="match status" value="1"/>
</dbReference>
<feature type="transmembrane region" description="Helical" evidence="6">
    <location>
        <begin position="42"/>
        <end position="64"/>
    </location>
</feature>
<dbReference type="Pfam" id="PF02118">
    <property type="entry name" value="Srg"/>
    <property type="match status" value="1"/>
</dbReference>
<feature type="transmembrane region" description="Helical" evidence="6">
    <location>
        <begin position="6"/>
        <end position="30"/>
    </location>
</feature>
<evidence type="ECO:0000313" key="7">
    <source>
        <dbReference type="Proteomes" id="UP000095287"/>
    </source>
</evidence>
<dbReference type="Gene3D" id="1.20.1070.10">
    <property type="entry name" value="Rhodopsin 7-helix transmembrane proteins"/>
    <property type="match status" value="1"/>
</dbReference>
<dbReference type="WBParaSite" id="L893_g1988.t1">
    <property type="protein sequence ID" value="L893_g1988.t1"/>
    <property type="gene ID" value="L893_g1988"/>
</dbReference>
<organism evidence="7 8">
    <name type="scientific">Steinernema glaseri</name>
    <dbReference type="NCBI Taxonomy" id="37863"/>
    <lineage>
        <taxon>Eukaryota</taxon>
        <taxon>Metazoa</taxon>
        <taxon>Ecdysozoa</taxon>
        <taxon>Nematoda</taxon>
        <taxon>Chromadorea</taxon>
        <taxon>Rhabditida</taxon>
        <taxon>Tylenchina</taxon>
        <taxon>Panagrolaimomorpha</taxon>
        <taxon>Strongyloidoidea</taxon>
        <taxon>Steinernematidae</taxon>
        <taxon>Steinernema</taxon>
    </lineage>
</organism>
<protein>
    <recommendedName>
        <fullName evidence="6">Serpentine receptor class gamma</fullName>
    </recommendedName>
</protein>
<feature type="transmembrane region" description="Helical" evidence="6">
    <location>
        <begin position="84"/>
        <end position="108"/>
    </location>
</feature>
<reference evidence="8" key="1">
    <citation type="submission" date="2016-11" db="UniProtKB">
        <authorList>
            <consortium name="WormBaseParasite"/>
        </authorList>
    </citation>
    <scope>IDENTIFICATION</scope>
</reference>
<evidence type="ECO:0000313" key="8">
    <source>
        <dbReference type="WBParaSite" id="L893_g1988.t1"/>
    </source>
</evidence>
<evidence type="ECO:0000256" key="3">
    <source>
        <dbReference type="ARBA" id="ARBA00022692"/>
    </source>
</evidence>
<comment type="similarity">
    <text evidence="2 6">Belongs to the nematode receptor-like protein srg family.</text>
</comment>
<proteinExistence type="inferred from homology"/>
<name>A0A1I7YUK9_9BILA</name>
<evidence type="ECO:0000256" key="2">
    <source>
        <dbReference type="ARBA" id="ARBA00005692"/>
    </source>
</evidence>
<dbReference type="PANTHER" id="PTHR31627">
    <property type="entry name" value="SERPENTINE RECEPTOR CLASS GAMMA-RELATED"/>
    <property type="match status" value="1"/>
</dbReference>
<comment type="subcellular location">
    <subcellularLocation>
        <location evidence="1">Membrane</location>
        <topology evidence="1">Multi-pass membrane protein</topology>
    </subcellularLocation>
</comment>
<evidence type="ECO:0000256" key="6">
    <source>
        <dbReference type="RuleBase" id="RU280813"/>
    </source>
</evidence>
<dbReference type="InterPro" id="IPR000609">
    <property type="entry name" value="7TM_GPCR_serpentine_rcpt_Srg"/>
</dbReference>
<evidence type="ECO:0000256" key="5">
    <source>
        <dbReference type="ARBA" id="ARBA00023136"/>
    </source>
</evidence>
<evidence type="ECO:0000256" key="1">
    <source>
        <dbReference type="ARBA" id="ARBA00004141"/>
    </source>
</evidence>
<dbReference type="PRINTS" id="PR00698">
    <property type="entry name" value="TMPROTEINSRG"/>
</dbReference>
<feature type="transmembrane region" description="Helical" evidence="6">
    <location>
        <begin position="129"/>
        <end position="149"/>
    </location>
</feature>
<dbReference type="AlphaFoldDB" id="A0A1I7YUK9"/>
<keyword evidence="3 6" id="KW-0812">Transmembrane</keyword>
<keyword evidence="4 6" id="KW-1133">Transmembrane helix</keyword>
<feature type="transmembrane region" description="Helical" evidence="6">
    <location>
        <begin position="228"/>
        <end position="251"/>
    </location>
</feature>
<accession>A0A1I7YUK9</accession>
<dbReference type="GO" id="GO:0016020">
    <property type="term" value="C:membrane"/>
    <property type="evidence" value="ECO:0007669"/>
    <property type="project" value="UniProtKB-SubCell"/>
</dbReference>
<feature type="transmembrane region" description="Helical" evidence="6">
    <location>
        <begin position="183"/>
        <end position="208"/>
    </location>
</feature>
<sequence>MNSEVVMLVVSLLYGIPSLVLYVVILVQLVRPKYEKRFNNPFFKLCFLLGVVDCFGYLNSYVFFTLPTYSIFAPFYGSSLFTPSAFTTAFYFANYFLSYLQIFGNCFLTLNRFTCVVLPMKHAAMWRTLFPLSIAITVISALAPCWHLLLSRAFYIPLFDDSPDQALAMEYDKKKFPRFSNSFNMFLCNFVACSLCLLMNTISSIFLVLHTSKSSGVSVKSRKAELNLFFMALLIFLLQSFFGIHQVLMYIGMKTRNDGLVTVLYTLVTWLTDLRYLSPPWVLFLVSTSIRETVMHLLPPRLRKHWSIDSAPVTVTSVSVKAKFMKCVNV</sequence>
<keyword evidence="7" id="KW-1185">Reference proteome</keyword>
<comment type="caution">
    <text evidence="6">Lacks conserved residue(s) required for the propagation of feature annotation.</text>
</comment>
<dbReference type="InterPro" id="IPR051119">
    <property type="entry name" value="Nematode_SR-like"/>
</dbReference>
<dbReference type="GO" id="GO:0004888">
    <property type="term" value="F:transmembrane signaling receptor activity"/>
    <property type="evidence" value="ECO:0007669"/>
    <property type="project" value="InterPro"/>
</dbReference>
<evidence type="ECO:0000256" key="4">
    <source>
        <dbReference type="ARBA" id="ARBA00022989"/>
    </source>
</evidence>
<keyword evidence="5 6" id="KW-0472">Membrane</keyword>